<dbReference type="CDD" id="cd01644">
    <property type="entry name" value="RT_pepA17"/>
    <property type="match status" value="1"/>
</dbReference>
<evidence type="ECO:0000313" key="3">
    <source>
        <dbReference type="Proteomes" id="UP001314205"/>
    </source>
</evidence>
<feature type="domain" description="DUF5641" evidence="1">
    <location>
        <begin position="972"/>
        <end position="1040"/>
    </location>
</feature>
<dbReference type="Gene3D" id="3.30.70.270">
    <property type="match status" value="1"/>
</dbReference>
<organism evidence="2 3">
    <name type="scientific">Parnassius mnemosyne</name>
    <name type="common">clouded apollo</name>
    <dbReference type="NCBI Taxonomy" id="213953"/>
    <lineage>
        <taxon>Eukaryota</taxon>
        <taxon>Metazoa</taxon>
        <taxon>Ecdysozoa</taxon>
        <taxon>Arthropoda</taxon>
        <taxon>Hexapoda</taxon>
        <taxon>Insecta</taxon>
        <taxon>Pterygota</taxon>
        <taxon>Neoptera</taxon>
        <taxon>Endopterygota</taxon>
        <taxon>Lepidoptera</taxon>
        <taxon>Glossata</taxon>
        <taxon>Ditrysia</taxon>
        <taxon>Papilionoidea</taxon>
        <taxon>Papilionidae</taxon>
        <taxon>Parnassiinae</taxon>
        <taxon>Parnassini</taxon>
        <taxon>Parnassius</taxon>
        <taxon>Driopa</taxon>
    </lineage>
</organism>
<dbReference type="SUPFAM" id="SSF56672">
    <property type="entry name" value="DNA/RNA polymerases"/>
    <property type="match status" value="1"/>
</dbReference>
<dbReference type="InterPro" id="IPR043128">
    <property type="entry name" value="Rev_trsase/Diguanyl_cyclase"/>
</dbReference>
<dbReference type="InterPro" id="IPR040676">
    <property type="entry name" value="DUF5641"/>
</dbReference>
<dbReference type="Pfam" id="PF05380">
    <property type="entry name" value="Peptidase_A17"/>
    <property type="match status" value="1"/>
</dbReference>
<dbReference type="AlphaFoldDB" id="A0AAV1LYW7"/>
<protein>
    <recommendedName>
        <fullName evidence="1">DUF5641 domain-containing protein</fullName>
    </recommendedName>
</protein>
<dbReference type="Gene3D" id="3.10.10.10">
    <property type="entry name" value="HIV Type 1 Reverse Transcriptase, subunit A, domain 1"/>
    <property type="match status" value="1"/>
</dbReference>
<dbReference type="PANTHER" id="PTHR47331:SF1">
    <property type="entry name" value="GAG-LIKE PROTEIN"/>
    <property type="match status" value="1"/>
</dbReference>
<comment type="caution">
    <text evidence="2">The sequence shown here is derived from an EMBL/GenBank/DDBJ whole genome shotgun (WGS) entry which is preliminary data.</text>
</comment>
<evidence type="ECO:0000313" key="2">
    <source>
        <dbReference type="EMBL" id="CAK1600623.1"/>
    </source>
</evidence>
<dbReference type="InterPro" id="IPR021109">
    <property type="entry name" value="Peptidase_aspartic_dom_sf"/>
</dbReference>
<dbReference type="Pfam" id="PF18701">
    <property type="entry name" value="DUF5641"/>
    <property type="match status" value="1"/>
</dbReference>
<proteinExistence type="predicted"/>
<name>A0AAV1LYW7_9NEOP</name>
<dbReference type="InterPro" id="IPR008042">
    <property type="entry name" value="Retrotrans_Pao"/>
</dbReference>
<sequence length="1044" mass="117113">MPSNTAIASNASNKTADCLCCGAAHALFKCPKFQELDISERYGLVSNKNVCMNCLRLNHNTKKCFSKITCSTCGERHHSLLHDNTTIAAVPCCSTDKTSDKTVVTVDDLTSTASSVTTSAHVGHSRALVLLGTCVVRVRGCGAAAQYTTARALIDSGAQDSFMTLSLAQRLGLPIRRCNLAVAGLGQNVVHQIKGETSCVVMPTDSDSPNFTINAIIMNTITSKMPVVEVPSEVRENFKHLVLADKQFDKPTNIDMLLGAELFHKIYDGQRLEIGPGLPVALHSVFGWVLTGKIDHSCHPPPMVSSLVTSTRLLNDVVKRFWEVEEPPKTFISNPEDVKCEELYSTLVSRKPDGRYVVPLLLKKPCDDLGKSFEMAKSRLFKLEKRLERNVELKKDYSDFMTEYSDLGHMQPADVGSGKFVIPHHCVLRPESTTTKLRVVFDASARTTNGKSLNDIVYTGPKLQNDIVDVLTKFRLHAIVFTSDISKMYRNIDLRQEDRGWQHVLWRNSPADPVREFELNTVTYGVTSSPYLAIRTLHQLAVDHASEYPQAAHVIRHDTFMDDITTGAPSLKQALELKDELIKLLGCAQFELRKWCSNSAEFIAALPSEHCQVPRAFCDENHNHILKILGIQWDPVEDFFKYSVSGFNYNLTKRAILSNIARIYDPIGWLTPVVLIAKLLLQDMWRLQLSWDKPVPPEVVHQWHNFISEMQHVKQIKLTRRVTHDDAKSYQLIGFCDGSSKAYGCCVYLRAVRANHFNTHLLIAKSKVAPLKPLTVNRLELCGAVLLGRVLKHMQNLLRDKVPLSKVIAFTDSNTVLAWLHTEPHKLKTFVSHRVAKIIDDVSVDSWQHVSTYDNPADHCSRGLSGSQLATCCTWWSGPNWLANDSSTWPVKCKWESQDSVPEFRSTAHVSQTDTSSAELDFISGLLDRYSTLSRVQRVLAWCLRAVAAFKRNSKTKNFLSVSELEQSIVYMQRAKWFREQPNIHVGDIVLIVDSNLPPLEWRSGRVQDVHPGKDGVVRVVTLRTTNGLLKRPVNKLCPLPLNQ</sequence>
<dbReference type="InterPro" id="IPR043502">
    <property type="entry name" value="DNA/RNA_pol_sf"/>
</dbReference>
<dbReference type="SUPFAM" id="SSF50630">
    <property type="entry name" value="Acid proteases"/>
    <property type="match status" value="1"/>
</dbReference>
<dbReference type="Gene3D" id="2.40.70.10">
    <property type="entry name" value="Acid Proteases"/>
    <property type="match status" value="1"/>
</dbReference>
<dbReference type="Proteomes" id="UP001314205">
    <property type="component" value="Unassembled WGS sequence"/>
</dbReference>
<dbReference type="PANTHER" id="PTHR47331">
    <property type="entry name" value="PHD-TYPE DOMAIN-CONTAINING PROTEIN"/>
    <property type="match status" value="1"/>
</dbReference>
<evidence type="ECO:0000259" key="1">
    <source>
        <dbReference type="Pfam" id="PF18701"/>
    </source>
</evidence>
<dbReference type="EMBL" id="CAVLGL010000126">
    <property type="protein sequence ID" value="CAK1600623.1"/>
    <property type="molecule type" value="Genomic_DNA"/>
</dbReference>
<reference evidence="2 3" key="1">
    <citation type="submission" date="2023-11" db="EMBL/GenBank/DDBJ databases">
        <authorList>
            <person name="Hedman E."/>
            <person name="Englund M."/>
            <person name="Stromberg M."/>
            <person name="Nyberg Akerstrom W."/>
            <person name="Nylinder S."/>
            <person name="Jareborg N."/>
            <person name="Kallberg Y."/>
            <person name="Kronander E."/>
        </authorList>
    </citation>
    <scope>NUCLEOTIDE SEQUENCE [LARGE SCALE GENOMIC DNA]</scope>
</reference>
<keyword evidence="3" id="KW-1185">Reference proteome</keyword>
<accession>A0AAV1LYW7</accession>
<dbReference type="GO" id="GO:0071897">
    <property type="term" value="P:DNA biosynthetic process"/>
    <property type="evidence" value="ECO:0007669"/>
    <property type="project" value="UniProtKB-ARBA"/>
</dbReference>
<gene>
    <name evidence="2" type="ORF">PARMNEM_LOCUS19355</name>
</gene>